<feature type="region of interest" description="Disordered" evidence="1">
    <location>
        <begin position="133"/>
        <end position="176"/>
    </location>
</feature>
<proteinExistence type="predicted"/>
<reference evidence="2 3" key="1">
    <citation type="journal article" date="2019" name="Int. J. Syst. Evol. Microbiol.">
        <title>The Global Catalogue of Microorganisms (GCM) 10K type strain sequencing project: providing services to taxonomists for standard genome sequencing and annotation.</title>
        <authorList>
            <consortium name="The Broad Institute Genomics Platform"/>
            <consortium name="The Broad Institute Genome Sequencing Center for Infectious Disease"/>
            <person name="Wu L."/>
            <person name="Ma J."/>
        </authorList>
    </citation>
    <scope>NUCLEOTIDE SEQUENCE [LARGE SCALE GENOMIC DNA]</scope>
    <source>
        <strain evidence="2 3">JCM 4316</strain>
    </source>
</reference>
<dbReference type="EMBL" id="BAAASD010000001">
    <property type="protein sequence ID" value="GAA2325150.1"/>
    <property type="molecule type" value="Genomic_DNA"/>
</dbReference>
<dbReference type="Proteomes" id="UP001500253">
    <property type="component" value="Unassembled WGS sequence"/>
</dbReference>
<evidence type="ECO:0000256" key="1">
    <source>
        <dbReference type="SAM" id="MobiDB-lite"/>
    </source>
</evidence>
<gene>
    <name evidence="2" type="ORF">GCM10010246_02720</name>
</gene>
<keyword evidence="3" id="KW-1185">Reference proteome</keyword>
<evidence type="ECO:0000313" key="3">
    <source>
        <dbReference type="Proteomes" id="UP001500253"/>
    </source>
</evidence>
<name>A0ABN3F9W5_9ACTN</name>
<sequence>MAAARELAIVLRHQDRHGEAQRLMAAAAADVEATGLRTDAAAAAYAQMLCTPAYTAARAGQRTEALAMVEEARRSARRLPEALPPGRLFPFSPAAVDPYADGVHWDLGDAGAALEAGKDLRPAQFPTAERALGGRHARGAPRHATGCGKSGQGVWAPAGVGSRESRSWPKVIFSSS</sequence>
<comment type="caution">
    <text evidence="2">The sequence shown here is derived from an EMBL/GenBank/DDBJ whole genome shotgun (WGS) entry which is preliminary data.</text>
</comment>
<organism evidence="2 3">
    <name type="scientific">Streptomyces cuspidosporus</name>
    <dbReference type="NCBI Taxonomy" id="66882"/>
    <lineage>
        <taxon>Bacteria</taxon>
        <taxon>Bacillati</taxon>
        <taxon>Actinomycetota</taxon>
        <taxon>Actinomycetes</taxon>
        <taxon>Kitasatosporales</taxon>
        <taxon>Streptomycetaceae</taxon>
        <taxon>Streptomyces</taxon>
    </lineage>
</organism>
<accession>A0ABN3F9W5</accession>
<protein>
    <submittedName>
        <fullName evidence="2">Uncharacterized protein</fullName>
    </submittedName>
</protein>
<evidence type="ECO:0000313" key="2">
    <source>
        <dbReference type="EMBL" id="GAA2325150.1"/>
    </source>
</evidence>